<organism evidence="2 3">
    <name type="scientific">Roseibium aggregatum</name>
    <dbReference type="NCBI Taxonomy" id="187304"/>
    <lineage>
        <taxon>Bacteria</taxon>
        <taxon>Pseudomonadati</taxon>
        <taxon>Pseudomonadota</taxon>
        <taxon>Alphaproteobacteria</taxon>
        <taxon>Hyphomicrobiales</taxon>
        <taxon>Stappiaceae</taxon>
        <taxon>Roseibium</taxon>
    </lineage>
</organism>
<sequence length="249" mass="27070">MDPRKPVEKKTPSTSDPRAQSQDVQSRSSSADIQAFLDRASELSVPPEARGRLVFGLDATMSRQPTWDQACQIQAEMFKEAGKISGLEIKLVYFRGFDECRASRWFSGSGDLATAMSRIDCRGGRTQIRKVLSAALTAAREDKIAGLVYVGDCMEENVDDLCARAGELSLLGVPVFLFQEGRDPVAEQAFREIARLTRGAYCSFDAGSARQLSELLKAVAVYAAGGHGALKELEATGGRGARLLLEQMK</sequence>
<protein>
    <submittedName>
        <fullName evidence="2">VWA domain-containing protein</fullName>
    </submittedName>
</protein>
<gene>
    <name evidence="2" type="ORF">HK439_06465</name>
</gene>
<reference evidence="2" key="1">
    <citation type="submission" date="2020-05" db="EMBL/GenBank/DDBJ databases">
        <title>Identification of trans-AT polyketide cluster in two marine bacteria, producers of a novel glutaramide-containing polyketide sesbanimide D and analogs.</title>
        <authorList>
            <person name="Kacar D."/>
            <person name="Rodriguez P."/>
            <person name="Canedo L."/>
            <person name="Gonzalez E."/>
            <person name="Galan B."/>
            <person name="De La Calle F."/>
            <person name="Garcia J.L."/>
        </authorList>
    </citation>
    <scope>NUCLEOTIDE SEQUENCE</scope>
    <source>
        <strain evidence="2">PHM038</strain>
    </source>
</reference>
<dbReference type="AlphaFoldDB" id="A0A926NT21"/>
<name>A0A926NT21_9HYPH</name>
<feature type="compositionally biased region" description="Basic and acidic residues" evidence="1">
    <location>
        <begin position="1"/>
        <end position="11"/>
    </location>
</feature>
<feature type="region of interest" description="Disordered" evidence="1">
    <location>
        <begin position="1"/>
        <end position="31"/>
    </location>
</feature>
<feature type="compositionally biased region" description="Polar residues" evidence="1">
    <location>
        <begin position="12"/>
        <end position="31"/>
    </location>
</feature>
<evidence type="ECO:0000313" key="2">
    <source>
        <dbReference type="EMBL" id="MBD1545899.1"/>
    </source>
</evidence>
<dbReference type="Proteomes" id="UP000598467">
    <property type="component" value="Unassembled WGS sequence"/>
</dbReference>
<dbReference type="EMBL" id="JABFCZ010000006">
    <property type="protein sequence ID" value="MBD1545899.1"/>
    <property type="molecule type" value="Genomic_DNA"/>
</dbReference>
<proteinExistence type="predicted"/>
<dbReference type="InterPro" id="IPR036465">
    <property type="entry name" value="vWFA_dom_sf"/>
</dbReference>
<dbReference type="RefSeq" id="WP_190290571.1">
    <property type="nucleotide sequence ID" value="NZ_JABFCZ010000006.1"/>
</dbReference>
<dbReference type="SUPFAM" id="SSF53300">
    <property type="entry name" value="vWA-like"/>
    <property type="match status" value="1"/>
</dbReference>
<evidence type="ECO:0000313" key="3">
    <source>
        <dbReference type="Proteomes" id="UP000598467"/>
    </source>
</evidence>
<accession>A0A926NT21</accession>
<evidence type="ECO:0000256" key="1">
    <source>
        <dbReference type="SAM" id="MobiDB-lite"/>
    </source>
</evidence>
<comment type="caution">
    <text evidence="2">The sequence shown here is derived from an EMBL/GenBank/DDBJ whole genome shotgun (WGS) entry which is preliminary data.</text>
</comment>